<dbReference type="EMBL" id="BSOS01000007">
    <property type="protein sequence ID" value="GLR65911.1"/>
    <property type="molecule type" value="Genomic_DNA"/>
</dbReference>
<dbReference type="Gene3D" id="1.10.238.260">
    <property type="match status" value="1"/>
</dbReference>
<sequence>MTIIHPNFGTMDASRVIIFDTTLRDGEQSPGFSMNLDEKLRMAETLAELGVDVLEAGFPVASPGDFEAVNRIAQSIKGPVICGLARSGVADITRAGEAIRPAERKRIHTFISTSPLHMKYKLRMEPDAVLEAVIASVTLARNFTDDVEWSAEDGTRTDMEFLLRCVEAAIKAGATTINIPDTVGYAVPEDMTRIFTTVREKVPGADQIILSSHCHNDLGLAVANTLAGVRAGARQIECTINGIGERAGNASLEEVVMAIRTRPDANPYHHNIETTRILRTSKLLATITGFDVQPNKAIVGRNAFAHESGIHQDGMLKNAATYEIMTPESVGWQKTSLVMGKHSGRAAFRDKLSLLGYGDIGDNALNDAFRRFKDLADRKKIVYDEDIVALVDDEVTRGHQRVKFVSLETWGGSKAKPRALLELEIDGVIQSADCLGDGPVDATFNAIHALFPHTANLLLFSVGAVTEGTDAQARCTVRLEEDGKMVDGQGADTDTIVAAARAYVHALNKLITKRTRSEPAALSA</sequence>
<dbReference type="InterPro" id="IPR000891">
    <property type="entry name" value="PYR_CT"/>
</dbReference>
<evidence type="ECO:0000256" key="2">
    <source>
        <dbReference type="ARBA" id="ARBA00009396"/>
    </source>
</evidence>
<comment type="cofactor">
    <cofactor evidence="11">
        <name>Mn(2+)</name>
        <dbReference type="ChEBI" id="CHEBI:29035"/>
    </cofactor>
</comment>
<accession>A0ABQ6A4X6</accession>
<keyword evidence="6 11" id="KW-0028">Amino-acid biosynthesis</keyword>
<evidence type="ECO:0000256" key="5">
    <source>
        <dbReference type="ARBA" id="ARBA00022430"/>
    </source>
</evidence>
<dbReference type="NCBIfam" id="NF002087">
    <property type="entry name" value="PRK00915.1-4"/>
    <property type="match status" value="1"/>
</dbReference>
<evidence type="ECO:0000256" key="6">
    <source>
        <dbReference type="ARBA" id="ARBA00022605"/>
    </source>
</evidence>
<dbReference type="PANTHER" id="PTHR10277">
    <property type="entry name" value="HOMOCITRATE SYNTHASE-RELATED"/>
    <property type="match status" value="1"/>
</dbReference>
<dbReference type="RefSeq" id="WP_284256467.1">
    <property type="nucleotide sequence ID" value="NZ_BSOS01000007.1"/>
</dbReference>
<comment type="function">
    <text evidence="11">Catalyzes the condensation of the acetyl group of acetyl-CoA with 3-methyl-2-oxobutanoate (2-ketoisovalerate) to form 3-carboxy-3-hydroxy-4-methylpentanoate (2-isopropylmalate).</text>
</comment>
<evidence type="ECO:0000256" key="4">
    <source>
        <dbReference type="ARBA" id="ARBA00018198"/>
    </source>
</evidence>
<comment type="pathway">
    <text evidence="1 11">Amino-acid biosynthesis; L-leucine biosynthesis; L-leucine from 3-methyl-2-oxobutanoate: step 1/4.</text>
</comment>
<comment type="caution">
    <text evidence="13">The sequence shown here is derived from an EMBL/GenBank/DDBJ whole genome shotgun (WGS) entry which is preliminary data.</text>
</comment>
<dbReference type="InterPro" id="IPR013785">
    <property type="entry name" value="Aldolase_TIM"/>
</dbReference>
<feature type="binding site" evidence="11">
    <location>
        <position position="25"/>
    </location>
    <ligand>
        <name>Mn(2+)</name>
        <dbReference type="ChEBI" id="CHEBI:29035"/>
    </ligand>
</feature>
<dbReference type="SUPFAM" id="SSF110921">
    <property type="entry name" value="2-isopropylmalate synthase LeuA, allosteric (dimerisation) domain"/>
    <property type="match status" value="1"/>
</dbReference>
<gene>
    <name evidence="11 13" type="primary">leuA</name>
    <name evidence="13" type="ORF">GCM10010909_05890</name>
</gene>
<keyword evidence="5 11" id="KW-0432">Leucine biosynthesis</keyword>
<feature type="region of interest" description="Regulatory domain" evidence="11">
    <location>
        <begin position="401"/>
        <end position="524"/>
    </location>
</feature>
<keyword evidence="11" id="KW-0963">Cytoplasm</keyword>
<dbReference type="PROSITE" id="PS50991">
    <property type="entry name" value="PYR_CT"/>
    <property type="match status" value="1"/>
</dbReference>
<keyword evidence="14" id="KW-1185">Reference proteome</keyword>
<evidence type="ECO:0000256" key="7">
    <source>
        <dbReference type="ARBA" id="ARBA00022679"/>
    </source>
</evidence>
<feature type="domain" description="Pyruvate carboxyltransferase" evidence="12">
    <location>
        <begin position="16"/>
        <end position="278"/>
    </location>
</feature>
<dbReference type="NCBIfam" id="TIGR00973">
    <property type="entry name" value="leuA_bact"/>
    <property type="match status" value="1"/>
</dbReference>
<feature type="binding site" evidence="11">
    <location>
        <position position="249"/>
    </location>
    <ligand>
        <name>Mn(2+)</name>
        <dbReference type="ChEBI" id="CHEBI:29035"/>
    </ligand>
</feature>
<reference evidence="14" key="1">
    <citation type="journal article" date="2019" name="Int. J. Syst. Evol. Microbiol.">
        <title>The Global Catalogue of Microorganisms (GCM) 10K type strain sequencing project: providing services to taxonomists for standard genome sequencing and annotation.</title>
        <authorList>
            <consortium name="The Broad Institute Genomics Platform"/>
            <consortium name="The Broad Institute Genome Sequencing Center for Infectious Disease"/>
            <person name="Wu L."/>
            <person name="Ma J."/>
        </authorList>
    </citation>
    <scope>NUCLEOTIDE SEQUENCE [LARGE SCALE GENOMIC DNA]</scope>
    <source>
        <strain evidence="14">NBRC 112502</strain>
    </source>
</reference>
<dbReference type="Gene3D" id="3.30.160.270">
    <property type="match status" value="1"/>
</dbReference>
<dbReference type="InterPro" id="IPR054691">
    <property type="entry name" value="LeuA/HCS_post-cat"/>
</dbReference>
<evidence type="ECO:0000256" key="8">
    <source>
        <dbReference type="ARBA" id="ARBA00022723"/>
    </source>
</evidence>
<evidence type="ECO:0000313" key="14">
    <source>
        <dbReference type="Proteomes" id="UP001156641"/>
    </source>
</evidence>
<dbReference type="Gene3D" id="3.20.20.70">
    <property type="entry name" value="Aldolase class I"/>
    <property type="match status" value="1"/>
</dbReference>
<evidence type="ECO:0000313" key="13">
    <source>
        <dbReference type="EMBL" id="GLR65911.1"/>
    </source>
</evidence>
<dbReference type="NCBIfam" id="NF002086">
    <property type="entry name" value="PRK00915.1-3"/>
    <property type="match status" value="1"/>
</dbReference>
<evidence type="ECO:0000256" key="9">
    <source>
        <dbReference type="ARBA" id="ARBA00023211"/>
    </source>
</evidence>
<dbReference type="EC" id="2.3.3.13" evidence="3 11"/>
<evidence type="ECO:0000256" key="11">
    <source>
        <dbReference type="HAMAP-Rule" id="MF_01025"/>
    </source>
</evidence>
<dbReference type="Pfam" id="PF00682">
    <property type="entry name" value="HMGL-like"/>
    <property type="match status" value="1"/>
</dbReference>
<dbReference type="Pfam" id="PF22617">
    <property type="entry name" value="HCS_D2"/>
    <property type="match status" value="1"/>
</dbReference>
<dbReference type="InterPro" id="IPR050073">
    <property type="entry name" value="2-IPM_HCS-like"/>
</dbReference>
<evidence type="ECO:0000259" key="12">
    <source>
        <dbReference type="PROSITE" id="PS50991"/>
    </source>
</evidence>
<keyword evidence="8 11" id="KW-0479">Metal-binding</keyword>
<comment type="subunit">
    <text evidence="11">Homodimer.</text>
</comment>
<dbReference type="Pfam" id="PF08502">
    <property type="entry name" value="LeuA_dimer"/>
    <property type="match status" value="1"/>
</dbReference>
<proteinExistence type="inferred from homology"/>
<feature type="binding site" evidence="11">
    <location>
        <position position="215"/>
    </location>
    <ligand>
        <name>Mn(2+)</name>
        <dbReference type="ChEBI" id="CHEBI:29035"/>
    </ligand>
</feature>
<evidence type="ECO:0000256" key="1">
    <source>
        <dbReference type="ARBA" id="ARBA00004689"/>
    </source>
</evidence>
<dbReference type="SMART" id="SM00917">
    <property type="entry name" value="LeuA_dimer"/>
    <property type="match status" value="1"/>
</dbReference>
<name>A0ABQ6A4X6_9PROT</name>
<keyword evidence="7 11" id="KW-0808">Transferase</keyword>
<dbReference type="InterPro" id="IPR036230">
    <property type="entry name" value="LeuA_allosteric_dom_sf"/>
</dbReference>
<dbReference type="Proteomes" id="UP001156641">
    <property type="component" value="Unassembled WGS sequence"/>
</dbReference>
<evidence type="ECO:0000256" key="3">
    <source>
        <dbReference type="ARBA" id="ARBA00012973"/>
    </source>
</evidence>
<feature type="binding site" evidence="11">
    <location>
        <position position="213"/>
    </location>
    <ligand>
        <name>Mn(2+)</name>
        <dbReference type="ChEBI" id="CHEBI:29035"/>
    </ligand>
</feature>
<dbReference type="InterPro" id="IPR002034">
    <property type="entry name" value="AIPM/Hcit_synth_CS"/>
</dbReference>
<dbReference type="PANTHER" id="PTHR10277:SF9">
    <property type="entry name" value="2-ISOPROPYLMALATE SYNTHASE 1, CHLOROPLASTIC-RELATED"/>
    <property type="match status" value="1"/>
</dbReference>
<dbReference type="PROSITE" id="PS00815">
    <property type="entry name" value="AIPM_HOMOCIT_SYNTH_1"/>
    <property type="match status" value="1"/>
</dbReference>
<dbReference type="PROSITE" id="PS00816">
    <property type="entry name" value="AIPM_HOMOCIT_SYNTH_2"/>
    <property type="match status" value="1"/>
</dbReference>
<protein>
    <recommendedName>
        <fullName evidence="4 11">2-isopropylmalate synthase</fullName>
        <ecNumber evidence="3 11">2.3.3.13</ecNumber>
    </recommendedName>
    <alternativeName>
        <fullName evidence="11">Alpha-IPM synthase</fullName>
    </alternativeName>
    <alternativeName>
        <fullName evidence="11">Alpha-isopropylmalate synthase</fullName>
    </alternativeName>
</protein>
<dbReference type="CDD" id="cd07940">
    <property type="entry name" value="DRE_TIM_IPMS"/>
    <property type="match status" value="1"/>
</dbReference>
<dbReference type="InterPro" id="IPR013709">
    <property type="entry name" value="2-isopropylmalate_synth_dimer"/>
</dbReference>
<dbReference type="InterPro" id="IPR005671">
    <property type="entry name" value="LeuA_bact_synth"/>
</dbReference>
<organism evidence="13 14">
    <name type="scientific">Acidocella aquatica</name>
    <dbReference type="NCBI Taxonomy" id="1922313"/>
    <lineage>
        <taxon>Bacteria</taxon>
        <taxon>Pseudomonadati</taxon>
        <taxon>Pseudomonadota</taxon>
        <taxon>Alphaproteobacteria</taxon>
        <taxon>Acetobacterales</taxon>
        <taxon>Acidocellaceae</taxon>
        <taxon>Acidocella</taxon>
    </lineage>
</organism>
<dbReference type="HAMAP" id="MF_01025">
    <property type="entry name" value="LeuA_type1"/>
    <property type="match status" value="1"/>
</dbReference>
<keyword evidence="9 11" id="KW-0464">Manganese</keyword>
<comment type="catalytic activity">
    <reaction evidence="11">
        <text>3-methyl-2-oxobutanoate + acetyl-CoA + H2O = (2S)-2-isopropylmalate + CoA + H(+)</text>
        <dbReference type="Rhea" id="RHEA:21524"/>
        <dbReference type="ChEBI" id="CHEBI:1178"/>
        <dbReference type="ChEBI" id="CHEBI:11851"/>
        <dbReference type="ChEBI" id="CHEBI:15377"/>
        <dbReference type="ChEBI" id="CHEBI:15378"/>
        <dbReference type="ChEBI" id="CHEBI:57287"/>
        <dbReference type="ChEBI" id="CHEBI:57288"/>
        <dbReference type="EC" id="2.3.3.13"/>
    </reaction>
</comment>
<keyword evidence="10 11" id="KW-0100">Branched-chain amino acid biosynthesis</keyword>
<dbReference type="SUPFAM" id="SSF51569">
    <property type="entry name" value="Aldolase"/>
    <property type="match status" value="1"/>
</dbReference>
<evidence type="ECO:0000256" key="10">
    <source>
        <dbReference type="ARBA" id="ARBA00023304"/>
    </source>
</evidence>
<comment type="similarity">
    <text evidence="2 11">Belongs to the alpha-IPM synthase/homocitrate synthase family. LeuA type 1 subfamily.</text>
</comment>